<keyword evidence="1" id="KW-0812">Transmembrane</keyword>
<protein>
    <submittedName>
        <fullName evidence="2">Cell Wall Hydrolase</fullName>
    </submittedName>
</protein>
<reference evidence="2" key="1">
    <citation type="journal article" date="2021" name="Proc. Natl. Acad. Sci. U.S.A.">
        <title>A Catalog of Tens of Thousands of Viruses from Human Metagenomes Reveals Hidden Associations with Chronic Diseases.</title>
        <authorList>
            <person name="Tisza M.J."/>
            <person name="Buck C.B."/>
        </authorList>
    </citation>
    <scope>NUCLEOTIDE SEQUENCE</scope>
    <source>
        <strain evidence="2">CtwDi18</strain>
    </source>
</reference>
<dbReference type="EMBL" id="BK032778">
    <property type="protein sequence ID" value="DAF59868.1"/>
    <property type="molecule type" value="Genomic_DNA"/>
</dbReference>
<organism evidence="2">
    <name type="scientific">Siphoviridae sp. ctwDi18</name>
    <dbReference type="NCBI Taxonomy" id="2827970"/>
    <lineage>
        <taxon>Viruses</taxon>
        <taxon>Duplodnaviria</taxon>
        <taxon>Heunggongvirae</taxon>
        <taxon>Uroviricota</taxon>
        <taxon>Caudoviricetes</taxon>
    </lineage>
</organism>
<feature type="transmembrane region" description="Helical" evidence="1">
    <location>
        <begin position="32"/>
        <end position="55"/>
    </location>
</feature>
<feature type="transmembrane region" description="Helical" evidence="1">
    <location>
        <begin position="214"/>
        <end position="231"/>
    </location>
</feature>
<evidence type="ECO:0000256" key="1">
    <source>
        <dbReference type="SAM" id="Phobius"/>
    </source>
</evidence>
<dbReference type="GO" id="GO:0016787">
    <property type="term" value="F:hydrolase activity"/>
    <property type="evidence" value="ECO:0007669"/>
    <property type="project" value="UniProtKB-KW"/>
</dbReference>
<keyword evidence="2" id="KW-0378">Hydrolase</keyword>
<accession>A0A8S5T954</accession>
<dbReference type="Gene3D" id="1.10.10.2520">
    <property type="entry name" value="Cell wall hydrolase SleB, domain 1"/>
    <property type="match status" value="1"/>
</dbReference>
<dbReference type="InterPro" id="IPR042047">
    <property type="entry name" value="SleB_dom1"/>
</dbReference>
<evidence type="ECO:0000313" key="2">
    <source>
        <dbReference type="EMBL" id="DAF59868.1"/>
    </source>
</evidence>
<keyword evidence="1" id="KW-1133">Transmembrane helix</keyword>
<proteinExistence type="predicted"/>
<name>A0A8S5T954_9CAUD</name>
<sequence length="232" mass="27176">MNNKQLDLTFVKMVNETYDRQKQIYKKECRKYAEMCILTVITLLACLYLIARILYNPIREYTVESQESQQAEYTYNPYIENLTHDEINIDSNYTDNMEYFVRCVTAEAGNQDDYGKRLVIDVILNSCDKYNMTTTDVINAEGRFEVVSNNSIYTVEPDLHVYDLIAEEITTRTNSDILYFRTNKYHSFGTPVMKHQAHYFSMSIFNLDEQQTDILVIILIILCFILAFASVL</sequence>
<keyword evidence="1" id="KW-0472">Membrane</keyword>